<dbReference type="InterPro" id="IPR036116">
    <property type="entry name" value="FN3_sf"/>
</dbReference>
<dbReference type="PROSITE" id="PS50853">
    <property type="entry name" value="FN3"/>
    <property type="match status" value="1"/>
</dbReference>
<dbReference type="EMBL" id="CP122566">
    <property type="protein sequence ID" value="WGH94408.1"/>
    <property type="molecule type" value="Genomic_DNA"/>
</dbReference>
<accession>A0AAJ6DFC7</accession>
<sequence length="550" mass="59238">MATAVVVTGLGVTQPAMAAIQRVEGATFQWGVNDESTGRAPFGHNLLIAGEVPNINEGSTRGARTLSNEEFEQYFSGQEGNVSITGPDGEVNTVKNSYRPGSRVNIANGTGHVDPETNSGRIEWDGSFTVMFYSGMVYFTIHDPVLTLKDGHGAVTADMTGYGSAIDDFSKWEILERAEDVDIATFHNVSVDLSEDGVSVTPDYQGVAVGNVATPQKREGQNWGSFPQEFIDFVEATGLGAYWYSSGGAADPKKLPQAISVSYTLSELEDDALFAVPSLQVKDVTDTSAVVSWSEAYGATGYQAQYRASGEEDWTDLVDESDQSAKITGLEPKTQYVVRVRSVAGGNFTDWKTRTFTTEAKNYGVTHRITSADAIDGLGLEISQPGLTLEDLPAPTGRRKIAMMMGIFDQPVSATPLATSDALSYGMQTPNGQEQSSTLTVPADKLNPAGEYWVAAWTGVGHLTPDTAIYQAKIELTDEQRTALFEGQIDERSSAPENLQVDRVFDVRASISFGKEEPRGALVEIKKADEPDSAYREASSLSGWGPFTVT</sequence>
<dbReference type="CDD" id="cd00063">
    <property type="entry name" value="FN3"/>
    <property type="match status" value="1"/>
</dbReference>
<dbReference type="SUPFAM" id="SSF49265">
    <property type="entry name" value="Fibronectin type III"/>
    <property type="match status" value="1"/>
</dbReference>
<dbReference type="AlphaFoldDB" id="A0AAJ6DFC7"/>
<organism evidence="5 6">
    <name type="scientific">Auritidibacter ignavus</name>
    <dbReference type="NCBI Taxonomy" id="678932"/>
    <lineage>
        <taxon>Bacteria</taxon>
        <taxon>Bacillati</taxon>
        <taxon>Actinomycetota</taxon>
        <taxon>Actinomycetes</taxon>
        <taxon>Micrococcales</taxon>
        <taxon>Micrococcaceae</taxon>
        <taxon>Auritidibacter</taxon>
    </lineage>
</organism>
<dbReference type="Gene3D" id="2.60.40.10">
    <property type="entry name" value="Immunoglobulins"/>
    <property type="match status" value="1"/>
</dbReference>
<reference evidence="5 6" key="1">
    <citation type="submission" date="2023-03" db="EMBL/GenBank/DDBJ databases">
        <title>Complete genome sequences of several Auritidibacter ignavus strains isolated from ear infections.</title>
        <authorList>
            <person name="Baehr T."/>
            <person name="Baumhoegger A.M."/>
        </authorList>
    </citation>
    <scope>NUCLEOTIDE SEQUENCE [LARGE SCALE GENOMIC DNA]</scope>
    <source>
        <strain evidence="5 6">BABAE-6</strain>
    </source>
</reference>
<evidence type="ECO:0000313" key="5">
    <source>
        <dbReference type="EMBL" id="WGH94408.1"/>
    </source>
</evidence>
<dbReference type="PANTHER" id="PTHR46708:SF2">
    <property type="entry name" value="FIBRONECTIN TYPE-III DOMAIN-CONTAINING PROTEIN"/>
    <property type="match status" value="1"/>
</dbReference>
<dbReference type="SMART" id="SM00060">
    <property type="entry name" value="FN3"/>
    <property type="match status" value="1"/>
</dbReference>
<feature type="domain" description="Fibronectin type-III" evidence="4">
    <location>
        <begin position="275"/>
        <end position="360"/>
    </location>
</feature>
<dbReference type="PANTHER" id="PTHR46708">
    <property type="entry name" value="TENASCIN"/>
    <property type="match status" value="1"/>
</dbReference>
<keyword evidence="1" id="KW-0677">Repeat</keyword>
<keyword evidence="6" id="KW-1185">Reference proteome</keyword>
<dbReference type="Proteomes" id="UP001224674">
    <property type="component" value="Chromosome"/>
</dbReference>
<name>A0AAJ6DFC7_9MICC</name>
<evidence type="ECO:0000259" key="4">
    <source>
        <dbReference type="PROSITE" id="PS50853"/>
    </source>
</evidence>
<dbReference type="InterPro" id="IPR013783">
    <property type="entry name" value="Ig-like_fold"/>
</dbReference>
<evidence type="ECO:0000313" key="6">
    <source>
        <dbReference type="Proteomes" id="UP001224674"/>
    </source>
</evidence>
<protein>
    <submittedName>
        <fullName evidence="5">Fibronectin type III domain-containing protein</fullName>
    </submittedName>
</protein>
<keyword evidence="3" id="KW-0624">Polysaccharide degradation</keyword>
<dbReference type="Pfam" id="PF00041">
    <property type="entry name" value="fn3"/>
    <property type="match status" value="1"/>
</dbReference>
<evidence type="ECO:0000256" key="2">
    <source>
        <dbReference type="ARBA" id="ARBA00023295"/>
    </source>
</evidence>
<keyword evidence="3" id="KW-0119">Carbohydrate metabolism</keyword>
<dbReference type="InterPro" id="IPR003961">
    <property type="entry name" value="FN3_dom"/>
</dbReference>
<evidence type="ECO:0000256" key="1">
    <source>
        <dbReference type="ARBA" id="ARBA00022737"/>
    </source>
</evidence>
<dbReference type="GO" id="GO:0016798">
    <property type="term" value="F:hydrolase activity, acting on glycosyl bonds"/>
    <property type="evidence" value="ECO:0007669"/>
    <property type="project" value="UniProtKB-KW"/>
</dbReference>
<keyword evidence="2" id="KW-0326">Glycosidase</keyword>
<dbReference type="GO" id="GO:0000272">
    <property type="term" value="P:polysaccharide catabolic process"/>
    <property type="evidence" value="ECO:0007669"/>
    <property type="project" value="UniProtKB-KW"/>
</dbReference>
<gene>
    <name evidence="5" type="ORF">QDX21_06420</name>
</gene>
<proteinExistence type="predicted"/>
<keyword evidence="2" id="KW-0378">Hydrolase</keyword>
<dbReference type="RefSeq" id="WP_279675408.1">
    <property type="nucleotide sequence ID" value="NZ_CP122566.1"/>
</dbReference>
<evidence type="ECO:0000256" key="3">
    <source>
        <dbReference type="ARBA" id="ARBA00023326"/>
    </source>
</evidence>
<dbReference type="InterPro" id="IPR050991">
    <property type="entry name" value="ECM_Regulatory_Proteins"/>
</dbReference>